<keyword evidence="7" id="KW-0732">Signal</keyword>
<evidence type="ECO:0000256" key="1">
    <source>
        <dbReference type="ARBA" id="ARBA00004138"/>
    </source>
</evidence>
<dbReference type="InterPro" id="IPR013783">
    <property type="entry name" value="Ig-like_fold"/>
</dbReference>
<feature type="domain" description="HYDIN/VesB/CFA65-like Ig-like" evidence="9">
    <location>
        <begin position="744"/>
        <end position="834"/>
    </location>
</feature>
<feature type="compositionally biased region" description="Pro residues" evidence="6">
    <location>
        <begin position="862"/>
        <end position="871"/>
    </location>
</feature>
<dbReference type="Gene3D" id="2.130.10.10">
    <property type="entry name" value="YVTN repeat-like/Quinoprotein amine dehydrogenase"/>
    <property type="match status" value="1"/>
</dbReference>
<evidence type="ECO:0000256" key="6">
    <source>
        <dbReference type="SAM" id="MobiDB-lite"/>
    </source>
</evidence>
<dbReference type="NCBIfam" id="NF012200">
    <property type="entry name" value="choice_anch_D"/>
    <property type="match status" value="3"/>
</dbReference>
<dbReference type="InterPro" id="IPR018391">
    <property type="entry name" value="PQQ_b-propeller_rpt"/>
</dbReference>
<evidence type="ECO:0000313" key="10">
    <source>
        <dbReference type="EMBL" id="GAA1980773.1"/>
    </source>
</evidence>
<protein>
    <recommendedName>
        <fullName evidence="12">Pyrrolo-quinoline quinone</fullName>
    </recommendedName>
</protein>
<proteinExistence type="predicted"/>
<dbReference type="SMART" id="SM00564">
    <property type="entry name" value="PQQ"/>
    <property type="match status" value="4"/>
</dbReference>
<evidence type="ECO:0000259" key="8">
    <source>
        <dbReference type="Pfam" id="PF01011"/>
    </source>
</evidence>
<dbReference type="EMBL" id="BAAAQM010000027">
    <property type="protein sequence ID" value="GAA1980773.1"/>
    <property type="molecule type" value="Genomic_DNA"/>
</dbReference>
<keyword evidence="5" id="KW-0966">Cell projection</keyword>
<evidence type="ECO:0000256" key="7">
    <source>
        <dbReference type="SAM" id="SignalP"/>
    </source>
</evidence>
<evidence type="ECO:0008006" key="12">
    <source>
        <dbReference type="Google" id="ProtNLM"/>
    </source>
</evidence>
<keyword evidence="11" id="KW-1185">Reference proteome</keyword>
<dbReference type="Pfam" id="PF22544">
    <property type="entry name" value="HYDIN_VesB_CFA65-like_Ig"/>
    <property type="match status" value="1"/>
</dbReference>
<evidence type="ECO:0000256" key="2">
    <source>
        <dbReference type="ARBA" id="ARBA00004496"/>
    </source>
</evidence>
<dbReference type="RefSeq" id="WP_344659298.1">
    <property type="nucleotide sequence ID" value="NZ_BAAAQM010000027.1"/>
</dbReference>
<dbReference type="Proteomes" id="UP001499854">
    <property type="component" value="Unassembled WGS sequence"/>
</dbReference>
<dbReference type="PANTHER" id="PTHR30032:SF8">
    <property type="entry name" value="GERMINATION-SPECIFIC N-ACETYLMURAMOYL-L-ALANINE AMIDASE"/>
    <property type="match status" value="1"/>
</dbReference>
<dbReference type="InterPro" id="IPR051922">
    <property type="entry name" value="Bact_Sporulation_Assoc"/>
</dbReference>
<feature type="signal peptide" evidence="7">
    <location>
        <begin position="1"/>
        <end position="24"/>
    </location>
</feature>
<feature type="domain" description="Pyrrolo-quinoline quinone repeat" evidence="8">
    <location>
        <begin position="31"/>
        <end position="242"/>
    </location>
</feature>
<dbReference type="InterPro" id="IPR053879">
    <property type="entry name" value="HYDIN_VesB_CFA65-like_Ig"/>
</dbReference>
<dbReference type="InterPro" id="IPR007253">
    <property type="entry name" value="Cell_wall-bd_2"/>
</dbReference>
<dbReference type="Pfam" id="PF04122">
    <property type="entry name" value="CW_binding_2"/>
    <property type="match status" value="3"/>
</dbReference>
<accession>A0ABN2S5L9</accession>
<name>A0ABN2S5L9_9ACTN</name>
<feature type="region of interest" description="Disordered" evidence="6">
    <location>
        <begin position="841"/>
        <end position="882"/>
    </location>
</feature>
<dbReference type="Gene3D" id="2.60.40.10">
    <property type="entry name" value="Immunoglobulins"/>
    <property type="match status" value="3"/>
</dbReference>
<dbReference type="InterPro" id="IPR002372">
    <property type="entry name" value="PQQ_rpt_dom"/>
</dbReference>
<dbReference type="SUPFAM" id="SSF50998">
    <property type="entry name" value="Quinoprotein alcohol dehydrogenase-like"/>
    <property type="match status" value="1"/>
</dbReference>
<reference evidence="10 11" key="1">
    <citation type="journal article" date="2019" name="Int. J. Syst. Evol. Microbiol.">
        <title>The Global Catalogue of Microorganisms (GCM) 10K type strain sequencing project: providing services to taxonomists for standard genome sequencing and annotation.</title>
        <authorList>
            <consortium name="The Broad Institute Genomics Platform"/>
            <consortium name="The Broad Institute Genome Sequencing Center for Infectious Disease"/>
            <person name="Wu L."/>
            <person name="Ma J."/>
        </authorList>
    </citation>
    <scope>NUCLEOTIDE SEQUENCE [LARGE SCALE GENOMIC DNA]</scope>
    <source>
        <strain evidence="10 11">JCM 16013</strain>
    </source>
</reference>
<comment type="subcellular location">
    <subcellularLocation>
        <location evidence="1">Cell projection</location>
        <location evidence="1">Cilium</location>
    </subcellularLocation>
    <subcellularLocation>
        <location evidence="2">Cytoplasm</location>
    </subcellularLocation>
</comment>
<feature type="chain" id="PRO_5045550684" description="Pyrrolo-quinoline quinone" evidence="7">
    <location>
        <begin position="25"/>
        <end position="1203"/>
    </location>
</feature>
<gene>
    <name evidence="10" type="ORF">GCM10009838_47470</name>
</gene>
<sequence>MAKRHIRLSALGTAASVITGTALAQPLMAHADATTISVDNLRSAWDSSEPGLNPATISSSTFGQIFSTAVDGQVYAQPIVAGNIVVVATENNNVYGLDPVTGAIAWQRNLGPAFKASAVSCGDLVPTIGVTSTPVYDPATGTVYLTSKTYSGGVDTAAHWYMYALDAATGQDRQNFPMEIKGSPDNDPTTEFDAFHQMQRPGLLLMNGVVYAGFGGHCDAVPYRGFVVGVDAADGHQTAMWTDEADGVSTGGGIWQAGSGLMSDGDGRIFFSTGNGMSPHASPDGGSGALPDNLGEAVVRLQVNPDKTLSTADYFSPANNASLDLGDTDLGSGGPVGLPEQYFTDASGRHLAIEQGKDGRVFVLDRDALGGMAQGPGGTDAVVSVSGPYSAQFGHPAVWGGDGGWVYAVGSEGPLRAFRYGASSGTPTLTSAGTTADKFGYTSGSPVVTSTGTTSGSAVVWIIDSPTGSTGVNAELRAYDAMPNPDGSMRELFSAPIGTASKFAVPATDRGRVYVGTRDGHVLGFGSPTTAPLTAPQTSFGRQAVHTTASGTVTLTATQALKVTGAKTSSAAFGVDTSGLAQPVSMAAGDTLTLPVTFTPAAPGTIGAILSVQTESDGTVGVSLTGTGTQDGLGSNPPALAFDTDQPVGFPATLPARIVNTGTTDETVGAITVPADGGPYTVTGLPDPGTVLAPGQGVDVSVTYHPTAAGASTDSIVIHSTSGNATNDTLTIPLSGTAVDGQGHLTFTPPVVDFGDVTVGKKSTQRLTVSNDGNIPLTITKAKAPAGVFSTAKPLNETMVIGPEQTVTLMIDFQPDTAGPASAFYEVTANTGQGAMTAQFIGNGVAAPPPPDGGSGGGGTTAPPPPAPTPAPAGGNPTVSRLWGDNRYLTGVAVSQAQWANAGGDNTGRAAAHGVVLARGDMFPDALAGVPLAAKLHGPLLLTDPKALTKATEDEIHRVLGTSGTVDILGGESAVSPAVESRLRTMGYTVNRYSGADRDATALDIARRGLGDPANVVLATGQDFADALAAGPFAAGPAAVNGTPAAILPTDGKTLDPRVAAYARSKAVGSTAAAPKVWAVGGQAGTASANLGGFVQVYAGTDRYETDAKLVRAAAAMGAGGGAVTRVGIATGTGFPDALTGGAYAANAGAQLVTIASTLDAQTLALLQQLQPALVSVSVFGGPNVISPSVVDQVTKAVKGKAG</sequence>
<organism evidence="10 11">
    <name type="scientific">Catenulispora subtropica</name>
    <dbReference type="NCBI Taxonomy" id="450798"/>
    <lineage>
        <taxon>Bacteria</taxon>
        <taxon>Bacillati</taxon>
        <taxon>Actinomycetota</taxon>
        <taxon>Actinomycetes</taxon>
        <taxon>Catenulisporales</taxon>
        <taxon>Catenulisporaceae</taxon>
        <taxon>Catenulispora</taxon>
    </lineage>
</organism>
<evidence type="ECO:0000259" key="9">
    <source>
        <dbReference type="Pfam" id="PF22544"/>
    </source>
</evidence>
<keyword evidence="3" id="KW-0963">Cytoplasm</keyword>
<dbReference type="Pfam" id="PF01011">
    <property type="entry name" value="PQQ"/>
    <property type="match status" value="1"/>
</dbReference>
<evidence type="ECO:0000256" key="3">
    <source>
        <dbReference type="ARBA" id="ARBA00022490"/>
    </source>
</evidence>
<keyword evidence="4" id="KW-0969">Cilium</keyword>
<evidence type="ECO:0000313" key="11">
    <source>
        <dbReference type="Proteomes" id="UP001499854"/>
    </source>
</evidence>
<evidence type="ECO:0000256" key="4">
    <source>
        <dbReference type="ARBA" id="ARBA00023069"/>
    </source>
</evidence>
<dbReference type="InterPro" id="IPR015943">
    <property type="entry name" value="WD40/YVTN_repeat-like_dom_sf"/>
</dbReference>
<dbReference type="InterPro" id="IPR011047">
    <property type="entry name" value="Quinoprotein_ADH-like_sf"/>
</dbReference>
<evidence type="ECO:0000256" key="5">
    <source>
        <dbReference type="ARBA" id="ARBA00023273"/>
    </source>
</evidence>
<comment type="caution">
    <text evidence="10">The sequence shown here is derived from an EMBL/GenBank/DDBJ whole genome shotgun (WGS) entry which is preliminary data.</text>
</comment>
<dbReference type="PANTHER" id="PTHR30032">
    <property type="entry name" value="N-ACETYLMURAMOYL-L-ALANINE AMIDASE-RELATED"/>
    <property type="match status" value="1"/>
</dbReference>